<dbReference type="RefSeq" id="WP_002698779.1">
    <property type="nucleotide sequence ID" value="NZ_AAWS01000020.1"/>
</dbReference>
<sequence>MFSFGFFVMFYAMTNLVPAEVQKFKMSWQTSGDRVLEMHFEKEDKRWKISDGKSTDDNVYLSLKDAHTLLVDIQSEQKFPLDLKKFLKKEPNKNWKNLNYFYVMDDEAGKTQLKVHRGKKLIRITKANEGSEDFDKNFIRIRVTWK</sequence>
<protein>
    <submittedName>
        <fullName evidence="1">Uncharacterized protein</fullName>
    </submittedName>
</protein>
<dbReference type="OrthoDB" id="267579at2"/>
<dbReference type="EMBL" id="AAWS01000020">
    <property type="protein sequence ID" value="EAY27809.1"/>
    <property type="molecule type" value="Genomic_DNA"/>
</dbReference>
<name>A1ZP17_MICM2</name>
<proteinExistence type="predicted"/>
<keyword evidence="2" id="KW-1185">Reference proteome</keyword>
<accession>A1ZP17</accession>
<comment type="caution">
    <text evidence="1">The sequence shown here is derived from an EMBL/GenBank/DDBJ whole genome shotgun (WGS) entry which is preliminary data.</text>
</comment>
<gene>
    <name evidence="1" type="ORF">M23134_00250</name>
</gene>
<evidence type="ECO:0000313" key="1">
    <source>
        <dbReference type="EMBL" id="EAY27809.1"/>
    </source>
</evidence>
<dbReference type="Proteomes" id="UP000004095">
    <property type="component" value="Unassembled WGS sequence"/>
</dbReference>
<evidence type="ECO:0000313" key="2">
    <source>
        <dbReference type="Proteomes" id="UP000004095"/>
    </source>
</evidence>
<dbReference type="AlphaFoldDB" id="A1ZP17"/>
<reference evidence="1 2" key="1">
    <citation type="submission" date="2007-01" db="EMBL/GenBank/DDBJ databases">
        <authorList>
            <person name="Haygood M."/>
            <person name="Podell S."/>
            <person name="Anderson C."/>
            <person name="Hopkinson B."/>
            <person name="Roe K."/>
            <person name="Barbeau K."/>
            <person name="Gaasterland T."/>
            <person name="Ferriera S."/>
            <person name="Johnson J."/>
            <person name="Kravitz S."/>
            <person name="Beeson K."/>
            <person name="Sutton G."/>
            <person name="Rogers Y.-H."/>
            <person name="Friedman R."/>
            <person name="Frazier M."/>
            <person name="Venter J.C."/>
        </authorList>
    </citation>
    <scope>NUCLEOTIDE SEQUENCE [LARGE SCALE GENOMIC DNA]</scope>
    <source>
        <strain evidence="1 2">ATCC 23134</strain>
    </source>
</reference>
<organism evidence="1 2">
    <name type="scientific">Microscilla marina ATCC 23134</name>
    <dbReference type="NCBI Taxonomy" id="313606"/>
    <lineage>
        <taxon>Bacteria</taxon>
        <taxon>Pseudomonadati</taxon>
        <taxon>Bacteroidota</taxon>
        <taxon>Cytophagia</taxon>
        <taxon>Cytophagales</taxon>
        <taxon>Microscillaceae</taxon>
        <taxon>Microscilla</taxon>
    </lineage>
</organism>